<gene>
    <name evidence="8" type="ORF">HMPREF9470_02618</name>
</gene>
<evidence type="ECO:0000256" key="1">
    <source>
        <dbReference type="ARBA" id="ARBA00022475"/>
    </source>
</evidence>
<feature type="signal peptide" evidence="7">
    <location>
        <begin position="1"/>
        <end position="23"/>
    </location>
</feature>
<evidence type="ECO:0000256" key="4">
    <source>
        <dbReference type="ARBA" id="ARBA00023139"/>
    </source>
</evidence>
<keyword evidence="2 7" id="KW-0732">Signal</keyword>
<evidence type="ECO:0000256" key="7">
    <source>
        <dbReference type="SAM" id="SignalP"/>
    </source>
</evidence>
<reference evidence="8 9" key="1">
    <citation type="submission" date="2011-04" db="EMBL/GenBank/DDBJ databases">
        <title>The Genome Sequence of Clostridium citroniae WAL-19142.</title>
        <authorList>
            <consortium name="The Broad Institute Genome Sequencing Platform"/>
            <person name="Earl A."/>
            <person name="Ward D."/>
            <person name="Feldgarden M."/>
            <person name="Gevers D."/>
            <person name="Warren Y.A."/>
            <person name="Tyrrell K.L."/>
            <person name="Citron D.M."/>
            <person name="Goldstein E.J."/>
            <person name="Daigneault M."/>
            <person name="Allen-Vercoe E."/>
            <person name="Young S.K."/>
            <person name="Zeng Q."/>
            <person name="Gargeya S."/>
            <person name="Fitzgerald M."/>
            <person name="Haas B."/>
            <person name="Abouelleil A."/>
            <person name="Alvarado L."/>
            <person name="Arachchi H.M."/>
            <person name="Berlin A."/>
            <person name="Brown A."/>
            <person name="Chapman S.B."/>
            <person name="Chen Z."/>
            <person name="Dunbar C."/>
            <person name="Freedman E."/>
            <person name="Gearin G."/>
            <person name="Gellesch M."/>
            <person name="Goldberg J."/>
            <person name="Griggs A."/>
            <person name="Gujja S."/>
            <person name="Heilman E.R."/>
            <person name="Heiman D."/>
            <person name="Howarth C."/>
            <person name="Larson L."/>
            <person name="Lui A."/>
            <person name="MacDonald P.J."/>
            <person name="Mehta T."/>
            <person name="Montmayeur A."/>
            <person name="Murphy C."/>
            <person name="Neiman D."/>
            <person name="Pearson M."/>
            <person name="Priest M."/>
            <person name="Roberts A."/>
            <person name="Saif S."/>
            <person name="Shea T."/>
            <person name="Shenoy N."/>
            <person name="Sisk P."/>
            <person name="Stolte C."/>
            <person name="Sykes S."/>
            <person name="White J."/>
            <person name="Yandava C."/>
            <person name="Wortman J."/>
            <person name="Nusbaum C."/>
            <person name="Birren B."/>
        </authorList>
    </citation>
    <scope>NUCLEOTIDE SEQUENCE [LARGE SCALE GENOMIC DNA]</scope>
    <source>
        <strain evidence="8 9">WAL-19142</strain>
    </source>
</reference>
<dbReference type="InterPro" id="IPR006059">
    <property type="entry name" value="SBP"/>
</dbReference>
<dbReference type="PROSITE" id="PS51257">
    <property type="entry name" value="PROKAR_LIPOPROTEIN"/>
    <property type="match status" value="1"/>
</dbReference>
<dbReference type="Proteomes" id="UP000037392">
    <property type="component" value="Unassembled WGS sequence"/>
</dbReference>
<evidence type="ECO:0000256" key="2">
    <source>
        <dbReference type="ARBA" id="ARBA00022729"/>
    </source>
</evidence>
<protein>
    <recommendedName>
        <fullName evidence="10">Extracellular solute-binding protein</fullName>
    </recommendedName>
</protein>
<name>A0A0J9C224_9FIRM</name>
<dbReference type="Gene3D" id="3.40.190.10">
    <property type="entry name" value="Periplasmic binding protein-like II"/>
    <property type="match status" value="1"/>
</dbReference>
<dbReference type="OrthoDB" id="362670at2"/>
<dbReference type="AlphaFoldDB" id="A0A0J9C224"/>
<dbReference type="EMBL" id="ADLK01000021">
    <property type="protein sequence ID" value="KMW19133.1"/>
    <property type="molecule type" value="Genomic_DNA"/>
</dbReference>
<evidence type="ECO:0000256" key="3">
    <source>
        <dbReference type="ARBA" id="ARBA00023136"/>
    </source>
</evidence>
<proteinExistence type="predicted"/>
<sequence>MAKKWFLRFIPILLGMIMLSGCGKNNQGDSTSSSPPPGTDSAGAASQTSEPPVTDEPVKLTCWFEAAFRGVYDQTEPGADFGDFHRYVAEEYKKIHPNVDIEVVVVGPQERAEKLSVAVQSNEMPDLMFDTHFALFDYAHAGILLPLNDIITPEDREDIPAAAWDNVTLNGNTYMFPFTSEDGHMGLNLDLFEQAGAMDYVPEGEIGQWTPEEFRDALRALKKGLPEDVYPFVFYCGGPTGDTWNNMLLRMFGAQFFNEDTTEIVLNDEKGVKALDFLLSLQEEGLIAPGCETLTVEDAVQIFLNKKAAVSVFNVLHYNNLMKGLNEGTIEKPFNLKFAYIPNEEGPTCFTYVFGSAVFATGDEKKIAAAKDFIKFYSSPPYSDASMIMLPFRNSVADKLRETNPTMAQLAESLQYSKPFNQLAPGYLELRALFFPELQAAFTGQKTAQEALDSYAQKGNEILKKNVEKSKLLNH</sequence>
<dbReference type="RefSeq" id="WP_048930003.1">
    <property type="nucleotide sequence ID" value="NZ_KQ235878.1"/>
</dbReference>
<feature type="chain" id="PRO_5039023761" description="Extracellular solute-binding protein" evidence="7">
    <location>
        <begin position="24"/>
        <end position="475"/>
    </location>
</feature>
<organism evidence="8 9">
    <name type="scientific">[Clostridium] citroniae WAL-19142</name>
    <dbReference type="NCBI Taxonomy" id="742734"/>
    <lineage>
        <taxon>Bacteria</taxon>
        <taxon>Bacillati</taxon>
        <taxon>Bacillota</taxon>
        <taxon>Clostridia</taxon>
        <taxon>Lachnospirales</taxon>
        <taxon>Lachnospiraceae</taxon>
        <taxon>Enterocloster</taxon>
    </lineage>
</organism>
<dbReference type="PANTHER" id="PTHR43649:SF33">
    <property type="entry name" value="POLYGALACTURONAN_RHAMNOGALACTURONAN-BINDING PROTEIN YTCQ"/>
    <property type="match status" value="1"/>
</dbReference>
<feature type="region of interest" description="Disordered" evidence="6">
    <location>
        <begin position="25"/>
        <end position="55"/>
    </location>
</feature>
<keyword evidence="1" id="KW-1003">Cell membrane</keyword>
<dbReference type="Pfam" id="PF01547">
    <property type="entry name" value="SBP_bac_1"/>
    <property type="match status" value="1"/>
</dbReference>
<evidence type="ECO:0000313" key="9">
    <source>
        <dbReference type="Proteomes" id="UP000037392"/>
    </source>
</evidence>
<evidence type="ECO:0000313" key="8">
    <source>
        <dbReference type="EMBL" id="KMW19133.1"/>
    </source>
</evidence>
<dbReference type="GeneID" id="93165273"/>
<accession>A0A0J9C224</accession>
<keyword evidence="4" id="KW-0564">Palmitate</keyword>
<feature type="compositionally biased region" description="Low complexity" evidence="6">
    <location>
        <begin position="28"/>
        <end position="46"/>
    </location>
</feature>
<comment type="caution">
    <text evidence="8">The sequence shown here is derived from an EMBL/GenBank/DDBJ whole genome shotgun (WGS) entry which is preliminary data.</text>
</comment>
<keyword evidence="3" id="KW-0472">Membrane</keyword>
<dbReference type="SUPFAM" id="SSF53850">
    <property type="entry name" value="Periplasmic binding protein-like II"/>
    <property type="match status" value="1"/>
</dbReference>
<dbReference type="InterPro" id="IPR050490">
    <property type="entry name" value="Bact_solute-bd_prot1"/>
</dbReference>
<evidence type="ECO:0000256" key="5">
    <source>
        <dbReference type="ARBA" id="ARBA00023288"/>
    </source>
</evidence>
<evidence type="ECO:0008006" key="10">
    <source>
        <dbReference type="Google" id="ProtNLM"/>
    </source>
</evidence>
<dbReference type="PATRIC" id="fig|742734.4.peg.2810"/>
<evidence type="ECO:0000256" key="6">
    <source>
        <dbReference type="SAM" id="MobiDB-lite"/>
    </source>
</evidence>
<dbReference type="PANTHER" id="PTHR43649">
    <property type="entry name" value="ARABINOSE-BINDING PROTEIN-RELATED"/>
    <property type="match status" value="1"/>
</dbReference>
<keyword evidence="5" id="KW-0449">Lipoprotein</keyword>